<dbReference type="EMBL" id="OW152813">
    <property type="protein sequence ID" value="CAH2034621.1"/>
    <property type="molecule type" value="Genomic_DNA"/>
</dbReference>
<evidence type="ECO:0000313" key="10">
    <source>
        <dbReference type="Proteomes" id="UP000837857"/>
    </source>
</evidence>
<feature type="transmembrane region" description="Helical" evidence="8">
    <location>
        <begin position="26"/>
        <end position="47"/>
    </location>
</feature>
<evidence type="ECO:0000256" key="6">
    <source>
        <dbReference type="ARBA" id="ARBA00022989"/>
    </source>
</evidence>
<proteinExistence type="inferred from homology"/>
<evidence type="ECO:0000256" key="7">
    <source>
        <dbReference type="ARBA" id="ARBA00023136"/>
    </source>
</evidence>
<dbReference type="PANTHER" id="PTHR13505:SF7">
    <property type="entry name" value="TRANSMEMBRANE PROTEIN 208"/>
    <property type="match status" value="1"/>
</dbReference>
<sequence length="212" mass="25047">MPPPQKGKTPTKGAKQILAENASTVLFYRNMSLGAGAFYNTFFYFFFYEQMSTFIMIMNILVTVIYITCYQLMRFISRPHFSSDTSQLIDPGLDLNMEGGMGEHLKDVVILTTMTHLMALISDYFWAALLMIPVRAFWLIWSNFIAPWFFQENSEDTEQDEKKRRKLERRMKSKAVAFQVHHLFISPMQWKCLLLQRAFEEWFSLRVQIKYL</sequence>
<gene>
    <name evidence="9" type="ORF">IPOD504_LOCUS214</name>
</gene>
<dbReference type="PANTHER" id="PTHR13505">
    <property type="entry name" value="TRANSMEMBRANE PROTEIN 208"/>
    <property type="match status" value="1"/>
</dbReference>
<evidence type="ECO:0000256" key="3">
    <source>
        <dbReference type="ARBA" id="ARBA00015033"/>
    </source>
</evidence>
<evidence type="ECO:0000256" key="4">
    <source>
        <dbReference type="ARBA" id="ARBA00022692"/>
    </source>
</evidence>
<comment type="subcellular location">
    <subcellularLocation>
        <location evidence="1">Endoplasmic reticulum membrane</location>
        <topology evidence="1">Multi-pass membrane protein</topology>
    </subcellularLocation>
</comment>
<accession>A0ABN8HMR9</accession>
<keyword evidence="10" id="KW-1185">Reference proteome</keyword>
<organism evidence="9 10">
    <name type="scientific">Iphiclides podalirius</name>
    <name type="common">scarce swallowtail</name>
    <dbReference type="NCBI Taxonomy" id="110791"/>
    <lineage>
        <taxon>Eukaryota</taxon>
        <taxon>Metazoa</taxon>
        <taxon>Ecdysozoa</taxon>
        <taxon>Arthropoda</taxon>
        <taxon>Hexapoda</taxon>
        <taxon>Insecta</taxon>
        <taxon>Pterygota</taxon>
        <taxon>Neoptera</taxon>
        <taxon>Endopterygota</taxon>
        <taxon>Lepidoptera</taxon>
        <taxon>Glossata</taxon>
        <taxon>Ditrysia</taxon>
        <taxon>Papilionoidea</taxon>
        <taxon>Papilionidae</taxon>
        <taxon>Papilioninae</taxon>
        <taxon>Iphiclides</taxon>
    </lineage>
</organism>
<name>A0ABN8HMR9_9NEOP</name>
<evidence type="ECO:0000256" key="1">
    <source>
        <dbReference type="ARBA" id="ARBA00004477"/>
    </source>
</evidence>
<keyword evidence="7 8" id="KW-0472">Membrane</keyword>
<feature type="non-terminal residue" evidence="9">
    <location>
        <position position="212"/>
    </location>
</feature>
<keyword evidence="5" id="KW-0256">Endoplasmic reticulum</keyword>
<evidence type="ECO:0000256" key="5">
    <source>
        <dbReference type="ARBA" id="ARBA00022824"/>
    </source>
</evidence>
<dbReference type="Pfam" id="PF05620">
    <property type="entry name" value="TMEM208_SND2"/>
    <property type="match status" value="1"/>
</dbReference>
<evidence type="ECO:0000256" key="2">
    <source>
        <dbReference type="ARBA" id="ARBA00009950"/>
    </source>
</evidence>
<evidence type="ECO:0000313" key="9">
    <source>
        <dbReference type="EMBL" id="CAH2034621.1"/>
    </source>
</evidence>
<dbReference type="InterPro" id="IPR008506">
    <property type="entry name" value="SND2/TMEM208"/>
</dbReference>
<dbReference type="Proteomes" id="UP000837857">
    <property type="component" value="Chromosome 1"/>
</dbReference>
<feature type="transmembrane region" description="Helical" evidence="8">
    <location>
        <begin position="53"/>
        <end position="73"/>
    </location>
</feature>
<reference evidence="9" key="1">
    <citation type="submission" date="2022-03" db="EMBL/GenBank/DDBJ databases">
        <authorList>
            <person name="Martin H S."/>
        </authorList>
    </citation>
    <scope>NUCLEOTIDE SEQUENCE</scope>
</reference>
<keyword evidence="4 8" id="KW-0812">Transmembrane</keyword>
<evidence type="ECO:0000256" key="8">
    <source>
        <dbReference type="SAM" id="Phobius"/>
    </source>
</evidence>
<keyword evidence="6 8" id="KW-1133">Transmembrane helix</keyword>
<protein>
    <recommendedName>
        <fullName evidence="3">Transmembrane protein 208</fullName>
    </recommendedName>
</protein>
<comment type="similarity">
    <text evidence="2">Belongs to the TMEM208 family.</text>
</comment>